<feature type="transmembrane region" description="Helical" evidence="2">
    <location>
        <begin position="98"/>
        <end position="119"/>
    </location>
</feature>
<feature type="transmembrane region" description="Helical" evidence="2">
    <location>
        <begin position="27"/>
        <end position="46"/>
    </location>
</feature>
<protein>
    <submittedName>
        <fullName evidence="3">Putative membrane protein</fullName>
    </submittedName>
</protein>
<evidence type="ECO:0000313" key="3">
    <source>
        <dbReference type="EMBL" id="CDZ90219.1"/>
    </source>
</evidence>
<evidence type="ECO:0000256" key="2">
    <source>
        <dbReference type="SAM" id="Phobius"/>
    </source>
</evidence>
<dbReference type="InterPro" id="IPR021235">
    <property type="entry name" value="DUF2637"/>
</dbReference>
<organism evidence="3 4">
    <name type="scientific">Rhodococcus ruber</name>
    <dbReference type="NCBI Taxonomy" id="1830"/>
    <lineage>
        <taxon>Bacteria</taxon>
        <taxon>Bacillati</taxon>
        <taxon>Actinomycetota</taxon>
        <taxon>Actinomycetes</taxon>
        <taxon>Mycobacteriales</taxon>
        <taxon>Nocardiaceae</taxon>
        <taxon>Rhodococcus</taxon>
    </lineage>
</organism>
<feature type="region of interest" description="Disordered" evidence="1">
    <location>
        <begin position="186"/>
        <end position="210"/>
    </location>
</feature>
<dbReference type="Proteomes" id="UP000042997">
    <property type="component" value="Unassembled WGS sequence"/>
</dbReference>
<keyword evidence="2" id="KW-1133">Transmembrane helix</keyword>
<keyword evidence="2" id="KW-0472">Membrane</keyword>
<dbReference type="AlphaFoldDB" id="A0A098BNB5"/>
<reference evidence="3 4" key="1">
    <citation type="journal article" date="2014" name="Genome Announc.">
        <title>Draft Genome Sequence of Propane- and Butane-Oxidizing Actinobacterium Rhodococcus ruber IEGM 231.</title>
        <authorList>
            <person name="Ivshina I.B."/>
            <person name="Kuyukina M.S."/>
            <person name="Krivoruchko A.V."/>
            <person name="Barbe V."/>
            <person name="Fischer C."/>
        </authorList>
    </citation>
    <scope>NUCLEOTIDE SEQUENCE [LARGE SCALE GENOMIC DNA]</scope>
</reference>
<keyword evidence="2" id="KW-0812">Transmembrane</keyword>
<proteinExistence type="predicted"/>
<feature type="transmembrane region" description="Helical" evidence="2">
    <location>
        <begin position="66"/>
        <end position="86"/>
    </location>
</feature>
<evidence type="ECO:0000313" key="4">
    <source>
        <dbReference type="Proteomes" id="UP000042997"/>
    </source>
</evidence>
<evidence type="ECO:0000256" key="1">
    <source>
        <dbReference type="SAM" id="MobiDB-lite"/>
    </source>
</evidence>
<sequence>MYDLNVRAAQRQLPSASARRRLHSKTMALGAVAAMTLVLAALAFTLSFDALRQLTLEIGVRPELAWMAPVALDVAQAAAALALVALGTDDEFRGARLYCKALATGTVLLSVAGNGYHAFRLAGQRHAQAAAGVDVGYQPQPAAIAACIAMIVPLLFLALLHLFTTIVRALAVERGRYHEAVHDAHPTVHQDSPVTAPEVSEVHDPAEDAPVGDDVQYPGARVYAEASAVAAEPATVQPQGTGRHGEDASGEASVQAPSPLEAPPEQTLAPTSGGHRQTVDGLREFLAGCTLRSEEKEVAAILLDRPQLTYAQVAAELEDTPSPSTVCRRWQRFKNAAYAEGFEIPPVVLLPLDAITAREEQLVSV</sequence>
<dbReference type="Pfam" id="PF10935">
    <property type="entry name" value="DUF2637"/>
    <property type="match status" value="1"/>
</dbReference>
<dbReference type="EMBL" id="CCSD01000080">
    <property type="protein sequence ID" value="CDZ90219.1"/>
    <property type="molecule type" value="Genomic_DNA"/>
</dbReference>
<accession>A0A098BNB5</accession>
<feature type="region of interest" description="Disordered" evidence="1">
    <location>
        <begin position="228"/>
        <end position="276"/>
    </location>
</feature>
<feature type="transmembrane region" description="Helical" evidence="2">
    <location>
        <begin position="142"/>
        <end position="167"/>
    </location>
</feature>
<dbReference type="eggNOG" id="COG3468">
    <property type="taxonomic scope" value="Bacteria"/>
</dbReference>
<gene>
    <name evidence="3" type="ORF">RHRU231_670028</name>
</gene>
<name>A0A098BNB5_9NOCA</name>